<proteinExistence type="predicted"/>
<evidence type="ECO:0000256" key="1">
    <source>
        <dbReference type="SAM" id="MobiDB-lite"/>
    </source>
</evidence>
<dbReference type="EMBL" id="SGPM01000800">
    <property type="protein sequence ID" value="THH15665.1"/>
    <property type="molecule type" value="Genomic_DNA"/>
</dbReference>
<evidence type="ECO:0000313" key="3">
    <source>
        <dbReference type="Proteomes" id="UP000308730"/>
    </source>
</evidence>
<feature type="region of interest" description="Disordered" evidence="1">
    <location>
        <begin position="1"/>
        <end position="63"/>
    </location>
</feature>
<accession>A0A4S4LTT2</accession>
<feature type="compositionally biased region" description="Polar residues" evidence="1">
    <location>
        <begin position="20"/>
        <end position="57"/>
    </location>
</feature>
<dbReference type="OrthoDB" id="2803426at2759"/>
<dbReference type="AlphaFoldDB" id="A0A4S4LTT2"/>
<organism evidence="2 3">
    <name type="scientific">Antrodiella citrinella</name>
    <dbReference type="NCBI Taxonomy" id="2447956"/>
    <lineage>
        <taxon>Eukaryota</taxon>
        <taxon>Fungi</taxon>
        <taxon>Dikarya</taxon>
        <taxon>Basidiomycota</taxon>
        <taxon>Agaricomycotina</taxon>
        <taxon>Agaricomycetes</taxon>
        <taxon>Polyporales</taxon>
        <taxon>Steccherinaceae</taxon>
        <taxon>Antrodiella</taxon>
    </lineage>
</organism>
<gene>
    <name evidence="2" type="ORF">EUX98_g9430</name>
</gene>
<dbReference type="Gene3D" id="1.10.510.10">
    <property type="entry name" value="Transferase(Phosphotransferase) domain 1"/>
    <property type="match status" value="1"/>
</dbReference>
<protein>
    <recommendedName>
        <fullName evidence="4">Protein kinase domain-containing protein</fullName>
    </recommendedName>
</protein>
<reference evidence="2 3" key="1">
    <citation type="submission" date="2019-02" db="EMBL/GenBank/DDBJ databases">
        <title>Genome sequencing of the rare red list fungi Antrodiella citrinella (Flaviporus citrinellus).</title>
        <authorList>
            <person name="Buettner E."/>
            <person name="Kellner H."/>
        </authorList>
    </citation>
    <scope>NUCLEOTIDE SEQUENCE [LARGE SCALE GENOMIC DNA]</scope>
    <source>
        <strain evidence="2 3">DSM 108506</strain>
    </source>
</reference>
<dbReference type="SUPFAM" id="SSF56112">
    <property type="entry name" value="Protein kinase-like (PK-like)"/>
    <property type="match status" value="1"/>
</dbReference>
<dbReference type="InterPro" id="IPR011009">
    <property type="entry name" value="Kinase-like_dom_sf"/>
</dbReference>
<comment type="caution">
    <text evidence="2">The sequence shown here is derived from an EMBL/GenBank/DDBJ whole genome shotgun (WGS) entry which is preliminary data.</text>
</comment>
<dbReference type="Proteomes" id="UP000308730">
    <property type="component" value="Unassembled WGS sequence"/>
</dbReference>
<evidence type="ECO:0008006" key="4">
    <source>
        <dbReference type="Google" id="ProtNLM"/>
    </source>
</evidence>
<evidence type="ECO:0000313" key="2">
    <source>
        <dbReference type="EMBL" id="THH15665.1"/>
    </source>
</evidence>
<name>A0A4S4LTT2_9APHY</name>
<sequence>MFKRARVGGHLNIDHDHAHSTNLPTRFSPHLQSNNTSSSQKDSMGRSTKNSTKSRQTVEPEPVVEAEDDVDINCFFFSEHNSHHDTFVLPIARSKFSKPLAWLRDDVKTSLLAEHAFHADLPTIKFHTLKAPLTTEDVGKEWFQSIDDIEAVAKLRQTATRIKTILGAVNDFDEDALHFLITAEGSKAAEKDDIVPEMAAPSRFERLVRRADARGKAPSSAAKSNEYSKAQADEEFILHDGFYADKKFAPSTIAPPIQIYHPVFNAFTNKLDDNTFCADDRILDAVSAMMQESAKIKTYEPHANHTFLLPHLREILGRDVSQIADMQNQSADGTCQVIVMNAPVPLLKAEYKRSLGEGGCDPLTQAEYSVLKHWARKELEPIVERTCCPTFIIAGGGPYLIVMGVVNVDAFIVQRLTDLMWIGEASVYEDKHAYRIGRAFTAVVEGINELETFYKTLVGPEAPPPSEGSFPYPTSYSTPDGATVQFKYITALENEVQSVTFLAETCEDPPSKVVVKFVDRYSAAAHRLLADEGLAPKLRYFGTLDGTTAADDRSYLKGGFHDGPLRMVVMDYVEGSTAWDVAPAEWPADIVEQLTHVLTTLHDADLVFGDIRLPNVMICGEKVQLIDFNWAGKEGEARYPRLLSKNIIWADKATRLGIITKEQDLNMLHKHFVLMLGGPQD</sequence>
<keyword evidence="3" id="KW-1185">Reference proteome</keyword>